<feature type="domain" description="F-box" evidence="1">
    <location>
        <begin position="14"/>
        <end position="60"/>
    </location>
</feature>
<dbReference type="EMBL" id="JBJQOH010000002">
    <property type="protein sequence ID" value="KAL3697878.1"/>
    <property type="molecule type" value="Genomic_DNA"/>
</dbReference>
<sequence>MAATGEDGTGAMDSEVWERLPDEIVPQILSCLPWWSNLRLRRVSRAWKTLLSDPKFLTHSTPSPAAGAPYCILRNSAPFTIGDLNTGRWNELKDFSSTWGNGFRISATSSGIFLMHKRDPNVNFLVNPLNRTQRMLPPLPKLEDQLVVAAWHYPMTMKVEENPVNVKVVGLQFSDGKLTRVYVYDLLRHSWDVVSDNVTGKNFRAVQSSLIVGDDIFLLTPSDQLFRVYRRQLVEIPLPDCSHEGLVIKHIFQHKGSLMLANGLWVSKPHPQVELWRFDGTHGSWQKIREMPERYAVELENSKDLFKVDAEGDVVGFGCFHSKVLVLHNLVTSEWWTMDQQDLACNFAGVQIMQTLWQQTKQFILGTP</sequence>
<evidence type="ECO:0000259" key="1">
    <source>
        <dbReference type="PROSITE" id="PS50181"/>
    </source>
</evidence>
<proteinExistence type="predicted"/>
<dbReference type="InterPro" id="IPR036047">
    <property type="entry name" value="F-box-like_dom_sf"/>
</dbReference>
<evidence type="ECO:0000313" key="3">
    <source>
        <dbReference type="Proteomes" id="UP001633002"/>
    </source>
</evidence>
<protein>
    <recommendedName>
        <fullName evidence="1">F-box domain-containing protein</fullName>
    </recommendedName>
</protein>
<dbReference type="Gene3D" id="1.20.1280.50">
    <property type="match status" value="1"/>
</dbReference>
<dbReference type="SUPFAM" id="SSF117281">
    <property type="entry name" value="Kelch motif"/>
    <property type="match status" value="1"/>
</dbReference>
<accession>A0ABD3I2G3</accession>
<comment type="caution">
    <text evidence="2">The sequence shown here is derived from an EMBL/GenBank/DDBJ whole genome shotgun (WGS) entry which is preliminary data.</text>
</comment>
<dbReference type="SUPFAM" id="SSF81383">
    <property type="entry name" value="F-box domain"/>
    <property type="match status" value="1"/>
</dbReference>
<dbReference type="InterPro" id="IPR015915">
    <property type="entry name" value="Kelch-typ_b-propeller"/>
</dbReference>
<dbReference type="Proteomes" id="UP001633002">
    <property type="component" value="Unassembled WGS sequence"/>
</dbReference>
<reference evidence="2 3" key="1">
    <citation type="submission" date="2024-09" db="EMBL/GenBank/DDBJ databases">
        <title>Chromosome-scale assembly of Riccia sorocarpa.</title>
        <authorList>
            <person name="Paukszto L."/>
        </authorList>
    </citation>
    <scope>NUCLEOTIDE SEQUENCE [LARGE SCALE GENOMIC DNA]</scope>
    <source>
        <strain evidence="2">LP-2024</strain>
        <tissue evidence="2">Aerial parts of the thallus</tissue>
    </source>
</reference>
<dbReference type="InterPro" id="IPR050796">
    <property type="entry name" value="SCF_F-box_component"/>
</dbReference>
<dbReference type="PANTHER" id="PTHR31672">
    <property type="entry name" value="BNACNNG10540D PROTEIN"/>
    <property type="match status" value="1"/>
</dbReference>
<keyword evidence="3" id="KW-1185">Reference proteome</keyword>
<dbReference type="PROSITE" id="PS50181">
    <property type="entry name" value="FBOX"/>
    <property type="match status" value="1"/>
</dbReference>
<dbReference type="SMART" id="SM00256">
    <property type="entry name" value="FBOX"/>
    <property type="match status" value="1"/>
</dbReference>
<name>A0ABD3I2G3_9MARC</name>
<dbReference type="AlphaFoldDB" id="A0ABD3I2G3"/>
<dbReference type="PANTHER" id="PTHR31672:SF13">
    <property type="entry name" value="F-BOX PROTEIN CPR30-LIKE"/>
    <property type="match status" value="1"/>
</dbReference>
<dbReference type="Pfam" id="PF12937">
    <property type="entry name" value="F-box-like"/>
    <property type="match status" value="1"/>
</dbReference>
<organism evidence="2 3">
    <name type="scientific">Riccia sorocarpa</name>
    <dbReference type="NCBI Taxonomy" id="122646"/>
    <lineage>
        <taxon>Eukaryota</taxon>
        <taxon>Viridiplantae</taxon>
        <taxon>Streptophyta</taxon>
        <taxon>Embryophyta</taxon>
        <taxon>Marchantiophyta</taxon>
        <taxon>Marchantiopsida</taxon>
        <taxon>Marchantiidae</taxon>
        <taxon>Marchantiales</taxon>
        <taxon>Ricciaceae</taxon>
        <taxon>Riccia</taxon>
    </lineage>
</organism>
<gene>
    <name evidence="2" type="ORF">R1sor_011954</name>
</gene>
<evidence type="ECO:0000313" key="2">
    <source>
        <dbReference type="EMBL" id="KAL3697878.1"/>
    </source>
</evidence>
<dbReference type="InterPro" id="IPR001810">
    <property type="entry name" value="F-box_dom"/>
</dbReference>